<proteinExistence type="predicted"/>
<evidence type="ECO:0000313" key="1">
    <source>
        <dbReference type="EMBL" id="MBB5820357.1"/>
    </source>
</evidence>
<keyword evidence="2" id="KW-1185">Reference proteome</keyword>
<name>A0A7W9IGN2_9ACTN</name>
<evidence type="ECO:0000313" key="2">
    <source>
        <dbReference type="Proteomes" id="UP000540685"/>
    </source>
</evidence>
<protein>
    <submittedName>
        <fullName evidence="1">Uncharacterized protein</fullName>
    </submittedName>
</protein>
<dbReference type="EMBL" id="JACHMP010000001">
    <property type="protein sequence ID" value="MBB5820357.1"/>
    <property type="molecule type" value="Genomic_DNA"/>
</dbReference>
<reference evidence="1 2" key="1">
    <citation type="submission" date="2020-08" db="EMBL/GenBank/DDBJ databases">
        <title>Sequencing the genomes of 1000 actinobacteria strains.</title>
        <authorList>
            <person name="Klenk H.-P."/>
        </authorList>
    </citation>
    <scope>NUCLEOTIDE SEQUENCE [LARGE SCALE GENOMIC DNA]</scope>
    <source>
        <strain evidence="1 2">DSM 46887</strain>
    </source>
</reference>
<sequence length="81" mass="8946">MATETGRCYGCRRVFTFDPAEVTTFLVDPETGRPPGITALGSLRPATPDAVARSVDEPVCPDCVERAERWRETGNPLHRGW</sequence>
<dbReference type="AlphaFoldDB" id="A0A7W9IGN2"/>
<accession>A0A7W9IGN2</accession>
<comment type="caution">
    <text evidence="1">The sequence shown here is derived from an EMBL/GenBank/DDBJ whole genome shotgun (WGS) entry which is preliminary data.</text>
</comment>
<organism evidence="1 2">
    <name type="scientific">Streptosporangium becharense</name>
    <dbReference type="NCBI Taxonomy" id="1816182"/>
    <lineage>
        <taxon>Bacteria</taxon>
        <taxon>Bacillati</taxon>
        <taxon>Actinomycetota</taxon>
        <taxon>Actinomycetes</taxon>
        <taxon>Streptosporangiales</taxon>
        <taxon>Streptosporangiaceae</taxon>
        <taxon>Streptosporangium</taxon>
    </lineage>
</organism>
<gene>
    <name evidence="1" type="ORF">F4562_003419</name>
</gene>
<dbReference type="Proteomes" id="UP000540685">
    <property type="component" value="Unassembled WGS sequence"/>
</dbReference>